<evidence type="ECO:0000256" key="2">
    <source>
        <dbReference type="ARBA" id="ARBA00022679"/>
    </source>
</evidence>
<gene>
    <name evidence="5" type="ORF">OMP40_36255</name>
</gene>
<dbReference type="InterPro" id="IPR029056">
    <property type="entry name" value="Ribokinase-like"/>
</dbReference>
<dbReference type="GO" id="GO:0016301">
    <property type="term" value="F:kinase activity"/>
    <property type="evidence" value="ECO:0007669"/>
    <property type="project" value="UniProtKB-KW"/>
</dbReference>
<evidence type="ECO:0000256" key="1">
    <source>
        <dbReference type="ARBA" id="ARBA00010688"/>
    </source>
</evidence>
<comment type="similarity">
    <text evidence="1">Belongs to the carbohydrate kinase PfkB family.</text>
</comment>
<sequence length="399" mass="41114">MTDRAADIVVAGHICLDIIPALPSHPEGLSQLLAPGKLVEIGPASLSTGGAVANTGLALRRLGFDARLMGKIGDDAFGRSIKECLDAYGAGASDGMIVSAGESSSYTIVISPPGIDRIFLHATGTNDTFAAADVAPEALAGTRLFHFGYPPLMRGMYERGGEELIRLLARAKAAGATVSLDMARPDPASDAGRADWPAILAGALPHVDVFLPSLEEILFMLRPDTYRELSARSGGEELLGLADGALLSSLGEELLALGVAVAGIKLGEHGLYVRTTADAARLAAMGACAPGADAIGGWLARELLAPCFAVDVEGTTGAGDCTIAGLLGGLASGLRLERSLLSAVGTGACNVERSDAVSGIPRWADLQRRIDAGWRQRTPALALPGWTQLADSGLWSGTR</sequence>
<proteinExistence type="inferred from homology"/>
<dbReference type="EMBL" id="JAPDIA010000009">
    <property type="protein sequence ID" value="MDG0814128.1"/>
    <property type="molecule type" value="Genomic_DNA"/>
</dbReference>
<dbReference type="Pfam" id="PF00294">
    <property type="entry name" value="PfkB"/>
    <property type="match status" value="1"/>
</dbReference>
<dbReference type="InterPro" id="IPR050306">
    <property type="entry name" value="PfkB_Carbo_kinase"/>
</dbReference>
<keyword evidence="2" id="KW-0808">Transferase</keyword>
<dbReference type="SUPFAM" id="SSF53613">
    <property type="entry name" value="Ribokinase-like"/>
    <property type="match status" value="1"/>
</dbReference>
<reference evidence="5" key="1">
    <citation type="submission" date="2022-10" db="EMBL/GenBank/DDBJ databases">
        <title>Comparative genomic analysis of Cohnella hashimotonis sp. nov., isolated from the International Space Station.</title>
        <authorList>
            <person name="Simpson A."/>
            <person name="Venkateswaran K."/>
        </authorList>
    </citation>
    <scope>NUCLEOTIDE SEQUENCE</scope>
    <source>
        <strain evidence="5">DSM 28161</strain>
    </source>
</reference>
<comment type="caution">
    <text evidence="5">The sequence shown here is derived from an EMBL/GenBank/DDBJ whole genome shotgun (WGS) entry which is preliminary data.</text>
</comment>
<evidence type="ECO:0000259" key="4">
    <source>
        <dbReference type="Pfam" id="PF00294"/>
    </source>
</evidence>
<dbReference type="RefSeq" id="WP_277538800.1">
    <property type="nucleotide sequence ID" value="NZ_JAPDIA010000009.1"/>
</dbReference>
<dbReference type="Gene3D" id="3.40.1190.20">
    <property type="match status" value="1"/>
</dbReference>
<protein>
    <submittedName>
        <fullName evidence="5">Carbohydrate kinase family protein</fullName>
    </submittedName>
</protein>
<dbReference type="InterPro" id="IPR011611">
    <property type="entry name" value="PfkB_dom"/>
</dbReference>
<evidence type="ECO:0000256" key="3">
    <source>
        <dbReference type="ARBA" id="ARBA00022777"/>
    </source>
</evidence>
<dbReference type="PANTHER" id="PTHR43085">
    <property type="entry name" value="HEXOKINASE FAMILY MEMBER"/>
    <property type="match status" value="1"/>
</dbReference>
<organism evidence="5 6">
    <name type="scientific">Cohnella rhizosphaerae</name>
    <dbReference type="NCBI Taxonomy" id="1457232"/>
    <lineage>
        <taxon>Bacteria</taxon>
        <taxon>Bacillati</taxon>
        <taxon>Bacillota</taxon>
        <taxon>Bacilli</taxon>
        <taxon>Bacillales</taxon>
        <taxon>Paenibacillaceae</taxon>
        <taxon>Cohnella</taxon>
    </lineage>
</organism>
<evidence type="ECO:0000313" key="6">
    <source>
        <dbReference type="Proteomes" id="UP001153404"/>
    </source>
</evidence>
<dbReference type="PANTHER" id="PTHR43085:SF57">
    <property type="entry name" value="CARBOHYDRATE KINASE PFKB DOMAIN-CONTAINING PROTEIN"/>
    <property type="match status" value="1"/>
</dbReference>
<feature type="domain" description="Carbohydrate kinase PfkB" evidence="4">
    <location>
        <begin position="6"/>
        <end position="361"/>
    </location>
</feature>
<keyword evidence="6" id="KW-1185">Reference proteome</keyword>
<accession>A0A9X4L078</accession>
<name>A0A9X4L078_9BACL</name>
<dbReference type="AlphaFoldDB" id="A0A9X4L078"/>
<evidence type="ECO:0000313" key="5">
    <source>
        <dbReference type="EMBL" id="MDG0814128.1"/>
    </source>
</evidence>
<dbReference type="Proteomes" id="UP001153404">
    <property type="component" value="Unassembled WGS sequence"/>
</dbReference>
<keyword evidence="3 5" id="KW-0418">Kinase</keyword>